<dbReference type="EMBL" id="VSSQ01015477">
    <property type="protein sequence ID" value="MPM55866.1"/>
    <property type="molecule type" value="Genomic_DNA"/>
</dbReference>
<organism evidence="1">
    <name type="scientific">bioreactor metagenome</name>
    <dbReference type="NCBI Taxonomy" id="1076179"/>
    <lineage>
        <taxon>unclassified sequences</taxon>
        <taxon>metagenomes</taxon>
        <taxon>ecological metagenomes</taxon>
    </lineage>
</organism>
<evidence type="ECO:0000313" key="1">
    <source>
        <dbReference type="EMBL" id="MPM55866.1"/>
    </source>
</evidence>
<gene>
    <name evidence="1" type="ORF">SDC9_102664</name>
</gene>
<name>A0A645ASI7_9ZZZZ</name>
<proteinExistence type="predicted"/>
<protein>
    <submittedName>
        <fullName evidence="1">Uncharacterized protein</fullName>
    </submittedName>
</protein>
<accession>A0A645ASI7</accession>
<reference evidence="1" key="1">
    <citation type="submission" date="2019-08" db="EMBL/GenBank/DDBJ databases">
        <authorList>
            <person name="Kucharzyk K."/>
            <person name="Murdoch R.W."/>
            <person name="Higgins S."/>
            <person name="Loffler F."/>
        </authorList>
    </citation>
    <scope>NUCLEOTIDE SEQUENCE</scope>
</reference>
<comment type="caution">
    <text evidence="1">The sequence shown here is derived from an EMBL/GenBank/DDBJ whole genome shotgun (WGS) entry which is preliminary data.</text>
</comment>
<dbReference type="AntiFam" id="ANF00127">
    <property type="entry name" value="Shadow ORF (opposite eno)"/>
</dbReference>
<sequence>MEDFRPPAKPFRERRRTDRHNHKFLAGDVVVRVFAAVDDVHHRHGQHMRVCAANRAVQRQPQRLCSSTRRRQRHREDAVCAEIRLFGRAVKREHGKVDCALAGNVYAEQFGRDHLAHVPHGFQCAFTEVASLVAVAQFQRFVSAGGRAGRNSRPACHVPACHDLRFNGRVAARVQNFTRRNLCYRLFAHLQIASIS</sequence>
<dbReference type="AlphaFoldDB" id="A0A645ASI7"/>